<protein>
    <submittedName>
        <fullName evidence="2">Cadmium resistance transporter</fullName>
    </submittedName>
</protein>
<reference evidence="2 3" key="1">
    <citation type="journal article" date="2010" name="Stand. Genomic Sci.">
        <title>Complete genome sequence of Conexibacter woesei type strain (ID131577).</title>
        <authorList>
            <person name="Pukall R."/>
            <person name="Lapidus A."/>
            <person name="Glavina Del Rio T."/>
            <person name="Copeland A."/>
            <person name="Tice H."/>
            <person name="Cheng J.-F."/>
            <person name="Lucas S."/>
            <person name="Chen F."/>
            <person name="Nolan M."/>
            <person name="Bruce D."/>
            <person name="Goodwin L."/>
            <person name="Pitluck S."/>
            <person name="Mavromatis K."/>
            <person name="Ivanova N."/>
            <person name="Ovchinnikova G."/>
            <person name="Pati A."/>
            <person name="Chen A."/>
            <person name="Palaniappan K."/>
            <person name="Land M."/>
            <person name="Hauser L."/>
            <person name="Chang Y.-J."/>
            <person name="Jeffries C.D."/>
            <person name="Chain P."/>
            <person name="Meincke L."/>
            <person name="Sims D."/>
            <person name="Brettin T."/>
            <person name="Detter J.C."/>
            <person name="Rohde M."/>
            <person name="Goeker M."/>
            <person name="Bristow J."/>
            <person name="Eisen J.A."/>
            <person name="Markowitz V."/>
            <person name="Kyrpides N.C."/>
            <person name="Klenk H.-P."/>
            <person name="Hugenholtz P."/>
        </authorList>
    </citation>
    <scope>NUCLEOTIDE SEQUENCE [LARGE SCALE GENOMIC DNA]</scope>
    <source>
        <strain evidence="3">DSM 14684 / CIP 108061 / JCM 11494 / NBRC 100937 / ID131577</strain>
    </source>
</reference>
<accession>D3FBB7</accession>
<name>D3FBB7_CONWI</name>
<keyword evidence="3" id="KW-1185">Reference proteome</keyword>
<feature type="transmembrane region" description="Helical" evidence="1">
    <location>
        <begin position="70"/>
        <end position="89"/>
    </location>
</feature>
<evidence type="ECO:0000256" key="1">
    <source>
        <dbReference type="SAM" id="Phobius"/>
    </source>
</evidence>
<keyword evidence="1" id="KW-0812">Transmembrane</keyword>
<feature type="transmembrane region" description="Helical" evidence="1">
    <location>
        <begin position="138"/>
        <end position="158"/>
    </location>
</feature>
<proteinExistence type="predicted"/>
<keyword evidence="1" id="KW-0472">Membrane</keyword>
<dbReference type="HOGENOM" id="CLU_071117_1_0_11"/>
<feature type="transmembrane region" description="Helical" evidence="1">
    <location>
        <begin position="41"/>
        <end position="64"/>
    </location>
</feature>
<feature type="transmembrane region" description="Helical" evidence="1">
    <location>
        <begin position="110"/>
        <end position="132"/>
    </location>
</feature>
<feature type="transmembrane region" description="Helical" evidence="1">
    <location>
        <begin position="170"/>
        <end position="189"/>
    </location>
</feature>
<keyword evidence="1" id="KW-1133">Transmembrane helix</keyword>
<dbReference type="eggNOG" id="COG4300">
    <property type="taxonomic scope" value="Bacteria"/>
</dbReference>
<dbReference type="InterPro" id="IPR004676">
    <property type="entry name" value="Cd-R_transporter"/>
</dbReference>
<dbReference type="Proteomes" id="UP000008229">
    <property type="component" value="Chromosome"/>
</dbReference>
<gene>
    <name evidence="2" type="ordered locus">Cwoe_0853</name>
</gene>
<reference evidence="3" key="2">
    <citation type="submission" date="2010-01" db="EMBL/GenBank/DDBJ databases">
        <title>The complete genome of Conexibacter woesei DSM 14684.</title>
        <authorList>
            <consortium name="US DOE Joint Genome Institute (JGI-PGF)"/>
            <person name="Lucas S."/>
            <person name="Copeland A."/>
            <person name="Lapidus A."/>
            <person name="Glavina del Rio T."/>
            <person name="Dalin E."/>
            <person name="Tice H."/>
            <person name="Bruce D."/>
            <person name="Goodwin L."/>
            <person name="Pitluck S."/>
            <person name="Kyrpides N."/>
            <person name="Mavromatis K."/>
            <person name="Ivanova N."/>
            <person name="Mikhailova N."/>
            <person name="Chertkov O."/>
            <person name="Brettin T."/>
            <person name="Detter J.C."/>
            <person name="Han C."/>
            <person name="Larimer F."/>
            <person name="Land M."/>
            <person name="Hauser L."/>
            <person name="Markowitz V."/>
            <person name="Cheng J.-F."/>
            <person name="Hugenholtz P."/>
            <person name="Woyke T."/>
            <person name="Wu D."/>
            <person name="Pukall R."/>
            <person name="Steenblock K."/>
            <person name="Schneider S."/>
            <person name="Klenk H.-P."/>
            <person name="Eisen J.A."/>
        </authorList>
    </citation>
    <scope>NUCLEOTIDE SEQUENCE [LARGE SCALE GENOMIC DNA]</scope>
    <source>
        <strain evidence="3">DSM 14684 / CIP 108061 / JCM 11494 / NBRC 100937 / ID131577</strain>
    </source>
</reference>
<feature type="transmembrane region" description="Helical" evidence="1">
    <location>
        <begin position="6"/>
        <end position="29"/>
    </location>
</feature>
<organism evidence="2 3">
    <name type="scientific">Conexibacter woesei (strain DSM 14684 / CCUG 47730 / CIP 108061 / JCM 11494 / NBRC 100937 / ID131577)</name>
    <dbReference type="NCBI Taxonomy" id="469383"/>
    <lineage>
        <taxon>Bacteria</taxon>
        <taxon>Bacillati</taxon>
        <taxon>Actinomycetota</taxon>
        <taxon>Thermoleophilia</taxon>
        <taxon>Solirubrobacterales</taxon>
        <taxon>Conexibacteraceae</taxon>
        <taxon>Conexibacter</taxon>
    </lineage>
</organism>
<evidence type="ECO:0000313" key="2">
    <source>
        <dbReference type="EMBL" id="ADB49286.1"/>
    </source>
</evidence>
<evidence type="ECO:0000313" key="3">
    <source>
        <dbReference type="Proteomes" id="UP000008229"/>
    </source>
</evidence>
<dbReference type="Pfam" id="PF03596">
    <property type="entry name" value="Cad"/>
    <property type="match status" value="1"/>
</dbReference>
<dbReference type="KEGG" id="cwo:Cwoe_0853"/>
<dbReference type="EMBL" id="CP001854">
    <property type="protein sequence ID" value="ADB49286.1"/>
    <property type="molecule type" value="Genomic_DNA"/>
</dbReference>
<sequence>MPVIETVATASAAFAATNVDDIVLLSVLFARRDDRFRTRHIVAGQFLGFAALVVASLLASVGLLALPDEAIGALGLVPIALGLRGLWLARRANADEDVLAERQVMTATGVAGITIANGADNVAIYAPLFATVGAGDTAITLVVFAGLIAVWCLVGGLIGSRPAVIRAVAWAGHYAIPFVLIALGIFIVAESGLVNTLLD</sequence>
<dbReference type="AlphaFoldDB" id="D3FBB7"/>